<dbReference type="Proteomes" id="UP000299102">
    <property type="component" value="Unassembled WGS sequence"/>
</dbReference>
<reference evidence="2 3" key="1">
    <citation type="journal article" date="2019" name="Commun. Biol.">
        <title>The bagworm genome reveals a unique fibroin gene that provides high tensile strength.</title>
        <authorList>
            <person name="Kono N."/>
            <person name="Nakamura H."/>
            <person name="Ohtoshi R."/>
            <person name="Tomita M."/>
            <person name="Numata K."/>
            <person name="Arakawa K."/>
        </authorList>
    </citation>
    <scope>NUCLEOTIDE SEQUENCE [LARGE SCALE GENOMIC DNA]</scope>
</reference>
<dbReference type="AlphaFoldDB" id="A0A4C1V3G2"/>
<comment type="caution">
    <text evidence="2">The sequence shown here is derived from an EMBL/GenBank/DDBJ whole genome shotgun (WGS) entry which is preliminary data.</text>
</comment>
<name>A0A4C1V3G2_EUMVA</name>
<feature type="region of interest" description="Disordered" evidence="1">
    <location>
        <begin position="68"/>
        <end position="89"/>
    </location>
</feature>
<sequence length="147" mass="16153">MVIQRCLFRHDTLKLLDKLSWVFTGTARVLRHGEPWTDRAVAFGLGTLLENQIIRECPFSFTSKLNDNDCIPEPPSGQSSRARAPGPEPSALMEGMELVIWGAVDSRRRLPDGSAADSGSFALETLAQPHPFGASSKYNHLGFDEVA</sequence>
<gene>
    <name evidence="2" type="ORF">EVAR_18579_1</name>
</gene>
<accession>A0A4C1V3G2</accession>
<organism evidence="2 3">
    <name type="scientific">Eumeta variegata</name>
    <name type="common">Bagworm moth</name>
    <name type="synonym">Eumeta japonica</name>
    <dbReference type="NCBI Taxonomy" id="151549"/>
    <lineage>
        <taxon>Eukaryota</taxon>
        <taxon>Metazoa</taxon>
        <taxon>Ecdysozoa</taxon>
        <taxon>Arthropoda</taxon>
        <taxon>Hexapoda</taxon>
        <taxon>Insecta</taxon>
        <taxon>Pterygota</taxon>
        <taxon>Neoptera</taxon>
        <taxon>Endopterygota</taxon>
        <taxon>Lepidoptera</taxon>
        <taxon>Glossata</taxon>
        <taxon>Ditrysia</taxon>
        <taxon>Tineoidea</taxon>
        <taxon>Psychidae</taxon>
        <taxon>Oiketicinae</taxon>
        <taxon>Eumeta</taxon>
    </lineage>
</organism>
<protein>
    <submittedName>
        <fullName evidence="2">Uncharacterized protein</fullName>
    </submittedName>
</protein>
<dbReference type="EMBL" id="BGZK01000269">
    <property type="protein sequence ID" value="GBP33099.1"/>
    <property type="molecule type" value="Genomic_DNA"/>
</dbReference>
<proteinExistence type="predicted"/>
<evidence type="ECO:0000313" key="2">
    <source>
        <dbReference type="EMBL" id="GBP33099.1"/>
    </source>
</evidence>
<evidence type="ECO:0000256" key="1">
    <source>
        <dbReference type="SAM" id="MobiDB-lite"/>
    </source>
</evidence>
<keyword evidence="3" id="KW-1185">Reference proteome</keyword>
<evidence type="ECO:0000313" key="3">
    <source>
        <dbReference type="Proteomes" id="UP000299102"/>
    </source>
</evidence>